<organism evidence="1 2">
    <name type="scientific">Acidithiobacillus sulfuriphilus</name>
    <dbReference type="NCBI Taxonomy" id="1867749"/>
    <lineage>
        <taxon>Bacteria</taxon>
        <taxon>Pseudomonadati</taxon>
        <taxon>Pseudomonadota</taxon>
        <taxon>Acidithiobacillia</taxon>
        <taxon>Acidithiobacillales</taxon>
        <taxon>Acidithiobacillaceae</taxon>
        <taxon>Acidithiobacillus</taxon>
    </lineage>
</organism>
<dbReference type="Proteomes" id="UP000271650">
    <property type="component" value="Chromosome"/>
</dbReference>
<evidence type="ECO:0000313" key="1">
    <source>
        <dbReference type="EMBL" id="XRI78111.1"/>
    </source>
</evidence>
<protein>
    <submittedName>
        <fullName evidence="1">Regulatory protein RecX</fullName>
    </submittedName>
</protein>
<keyword evidence="2" id="KW-1185">Reference proteome</keyword>
<evidence type="ECO:0000313" key="2">
    <source>
        <dbReference type="Proteomes" id="UP000271650"/>
    </source>
</evidence>
<name>A0ACD5HS10_9PROT</name>
<reference evidence="1 2" key="1">
    <citation type="journal article" date="2019" name="Int. J. Syst. Evol. Microbiol.">
        <title>Acidithiobacillus sulfuriphilus sp. nov.: an extremely acidophilic sulfur-oxidizing chemolithotroph isolated from a neutral pH environment.</title>
        <authorList>
            <person name="Falagan C."/>
            <person name="Moya-Beltran A."/>
            <person name="Castro M."/>
            <person name="Quatrini R."/>
            <person name="Johnson D.B."/>
        </authorList>
    </citation>
    <scope>NUCLEOTIDE SEQUENCE [LARGE SCALE GENOMIC DNA]</scope>
    <source>
        <strain evidence="1 2">CJ-2</strain>
    </source>
</reference>
<dbReference type="EMBL" id="CP127527">
    <property type="protein sequence ID" value="XRI78111.1"/>
    <property type="molecule type" value="Genomic_DNA"/>
</dbReference>
<proteinExistence type="predicted"/>
<accession>A0ACD5HS10</accession>
<sequence length="148" mass="17006">MSAAAPDPSAHALRLLARREYSRAELRDRLRRAGYGVEQIDSTLDALAREDWQDDARYAEMLGRTRLRQGHGPLRLRRDLARAGVDPEQLAIPQSDWLIQARAALRKRFGDAPAENRREWERRARFLAGRGFTSELIRRVLDGEPDAY</sequence>
<gene>
    <name evidence="1" type="ORF">EC580_005385</name>
</gene>